<dbReference type="InterPro" id="IPR003439">
    <property type="entry name" value="ABC_transporter-like_ATP-bd"/>
</dbReference>
<dbReference type="SMART" id="SM00382">
    <property type="entry name" value="AAA"/>
    <property type="match status" value="1"/>
</dbReference>
<dbReference type="Proteomes" id="UP000256424">
    <property type="component" value="Unassembled WGS sequence"/>
</dbReference>
<sequence>MGNRQANIDKNMIIQGKNISFSYNKEKIFENINFSIFDKEFLGIIGPNGGGKTTFIKLLLGLIKDYTGSLSYPNPDLFCFPKDIGYVPQNTQINLQFPITAIEVVEMGILENRLFGFRLKKQQRIAALEILDKLGIYELAYKKIGELSGGQIQRVLIARAINGNPKLLILDEPTSNIDTQTQTEIYKLLKAINKIHTIITISHDIPITLEYATRILHINRAVYSHDIPPITLNKDGHICEIDIFQDFISNSYKFKNDTKLHT</sequence>
<reference evidence="6 7" key="1">
    <citation type="submission" date="2018-04" db="EMBL/GenBank/DDBJ databases">
        <title>Novel Campyloabacter and Helicobacter Species and Strains.</title>
        <authorList>
            <person name="Mannion A.J."/>
            <person name="Shen Z."/>
            <person name="Fox J.G."/>
        </authorList>
    </citation>
    <scope>NUCLEOTIDE SEQUENCE [LARGE SCALE GENOMIC DNA]</scope>
    <source>
        <strain evidence="6 7">MIT 97-5075</strain>
    </source>
</reference>
<dbReference type="InterPro" id="IPR027417">
    <property type="entry name" value="P-loop_NTPase"/>
</dbReference>
<proteinExistence type="inferred from homology"/>
<dbReference type="EMBL" id="NXLW01000013">
    <property type="protein sequence ID" value="RDU71257.1"/>
    <property type="molecule type" value="Genomic_DNA"/>
</dbReference>
<dbReference type="InterPro" id="IPR003593">
    <property type="entry name" value="AAA+_ATPase"/>
</dbReference>
<dbReference type="PROSITE" id="PS00211">
    <property type="entry name" value="ABC_TRANSPORTER_1"/>
    <property type="match status" value="1"/>
</dbReference>
<organism evidence="6 7">
    <name type="scientific">Helicobacter aurati</name>
    <dbReference type="NCBI Taxonomy" id="137778"/>
    <lineage>
        <taxon>Bacteria</taxon>
        <taxon>Pseudomonadati</taxon>
        <taxon>Campylobacterota</taxon>
        <taxon>Epsilonproteobacteria</taxon>
        <taxon>Campylobacterales</taxon>
        <taxon>Helicobacteraceae</taxon>
        <taxon>Helicobacter</taxon>
    </lineage>
</organism>
<dbReference type="PANTHER" id="PTHR42734">
    <property type="entry name" value="METAL TRANSPORT SYSTEM ATP-BINDING PROTEIN TM_0124-RELATED"/>
    <property type="match status" value="1"/>
</dbReference>
<comment type="caution">
    <text evidence="6">The sequence shown here is derived from an EMBL/GenBank/DDBJ whole genome shotgun (WGS) entry which is preliminary data.</text>
</comment>
<evidence type="ECO:0000259" key="5">
    <source>
        <dbReference type="PROSITE" id="PS50893"/>
    </source>
</evidence>
<dbReference type="OrthoDB" id="9806726at2"/>
<protein>
    <submittedName>
        <fullName evidence="6">ABC transporter ATP-binding protein</fullName>
    </submittedName>
</protein>
<dbReference type="Pfam" id="PF00005">
    <property type="entry name" value="ABC_tran"/>
    <property type="match status" value="1"/>
</dbReference>
<dbReference type="PANTHER" id="PTHR42734:SF17">
    <property type="entry name" value="METAL TRANSPORT SYSTEM ATP-BINDING PROTEIN TM_0124-RELATED"/>
    <property type="match status" value="1"/>
</dbReference>
<accession>A0A3D8J166</accession>
<dbReference type="PROSITE" id="PS50893">
    <property type="entry name" value="ABC_TRANSPORTER_2"/>
    <property type="match status" value="1"/>
</dbReference>
<keyword evidence="3" id="KW-0547">Nucleotide-binding</keyword>
<dbReference type="RefSeq" id="WP_104762229.1">
    <property type="nucleotide sequence ID" value="NZ_FZPM01000002.1"/>
</dbReference>
<keyword evidence="7" id="KW-1185">Reference proteome</keyword>
<name>A0A3D8J166_9HELI</name>
<evidence type="ECO:0000313" key="6">
    <source>
        <dbReference type="EMBL" id="RDU71257.1"/>
    </source>
</evidence>
<dbReference type="GO" id="GO:0016887">
    <property type="term" value="F:ATP hydrolysis activity"/>
    <property type="evidence" value="ECO:0007669"/>
    <property type="project" value="InterPro"/>
</dbReference>
<dbReference type="AlphaFoldDB" id="A0A3D8J166"/>
<keyword evidence="4 6" id="KW-0067">ATP-binding</keyword>
<gene>
    <name evidence="6" type="ORF">CQA66_06865</name>
</gene>
<evidence type="ECO:0000313" key="7">
    <source>
        <dbReference type="Proteomes" id="UP000256424"/>
    </source>
</evidence>
<dbReference type="SUPFAM" id="SSF52540">
    <property type="entry name" value="P-loop containing nucleoside triphosphate hydrolases"/>
    <property type="match status" value="1"/>
</dbReference>
<feature type="domain" description="ABC transporter" evidence="5">
    <location>
        <begin position="14"/>
        <end position="245"/>
    </location>
</feature>
<evidence type="ECO:0000256" key="4">
    <source>
        <dbReference type="ARBA" id="ARBA00022840"/>
    </source>
</evidence>
<evidence type="ECO:0000256" key="2">
    <source>
        <dbReference type="ARBA" id="ARBA00022448"/>
    </source>
</evidence>
<dbReference type="InterPro" id="IPR017871">
    <property type="entry name" value="ABC_transporter-like_CS"/>
</dbReference>
<comment type="similarity">
    <text evidence="1">Belongs to the ABC transporter superfamily.</text>
</comment>
<evidence type="ECO:0000256" key="3">
    <source>
        <dbReference type="ARBA" id="ARBA00022741"/>
    </source>
</evidence>
<keyword evidence="2" id="KW-0813">Transport</keyword>
<dbReference type="CDD" id="cd03235">
    <property type="entry name" value="ABC_Metallic_Cations"/>
    <property type="match status" value="1"/>
</dbReference>
<dbReference type="GO" id="GO:0005524">
    <property type="term" value="F:ATP binding"/>
    <property type="evidence" value="ECO:0007669"/>
    <property type="project" value="UniProtKB-KW"/>
</dbReference>
<dbReference type="Gene3D" id="3.40.50.300">
    <property type="entry name" value="P-loop containing nucleotide triphosphate hydrolases"/>
    <property type="match status" value="1"/>
</dbReference>
<evidence type="ECO:0000256" key="1">
    <source>
        <dbReference type="ARBA" id="ARBA00005417"/>
    </source>
</evidence>
<dbReference type="InterPro" id="IPR050153">
    <property type="entry name" value="Metal_Ion_Import_ABC"/>
</dbReference>